<accession>A0A5Q6RP76</accession>
<dbReference type="AlphaFoldDB" id="A0A5Q6RP76"/>
<feature type="domain" description="SnoaL-like" evidence="1">
    <location>
        <begin position="15"/>
        <end position="107"/>
    </location>
</feature>
<evidence type="ECO:0000313" key="2">
    <source>
        <dbReference type="EMBL" id="KAA1419863.1"/>
    </source>
</evidence>
<gene>
    <name evidence="2" type="ORF">FE697_018330</name>
</gene>
<dbReference type="SUPFAM" id="SSF54427">
    <property type="entry name" value="NTF2-like"/>
    <property type="match status" value="1"/>
</dbReference>
<proteinExistence type="predicted"/>
<evidence type="ECO:0000313" key="3">
    <source>
        <dbReference type="Proteomes" id="UP000307768"/>
    </source>
</evidence>
<organism evidence="2 3">
    <name type="scientific">Mumia zhuanghuii</name>
    <dbReference type="NCBI Taxonomy" id="2585211"/>
    <lineage>
        <taxon>Bacteria</taxon>
        <taxon>Bacillati</taxon>
        <taxon>Actinomycetota</taxon>
        <taxon>Actinomycetes</taxon>
        <taxon>Propionibacteriales</taxon>
        <taxon>Nocardioidaceae</taxon>
        <taxon>Mumia</taxon>
    </lineage>
</organism>
<reference evidence="2 3" key="1">
    <citation type="submission" date="2019-09" db="EMBL/GenBank/DDBJ databases">
        <title>Mumia zhuanghuii sp. nov. isolated from the intestinal contents of plateau pika (Ochotona curzoniae) in the Qinghai-Tibet plateau of China.</title>
        <authorList>
            <person name="Tian Z."/>
        </authorList>
    </citation>
    <scope>NUCLEOTIDE SEQUENCE [LARGE SCALE GENOMIC DNA]</scope>
    <source>
        <strain evidence="3">350</strain>
    </source>
</reference>
<evidence type="ECO:0000259" key="1">
    <source>
        <dbReference type="Pfam" id="PF12680"/>
    </source>
</evidence>
<dbReference type="RefSeq" id="WP_149771086.1">
    <property type="nucleotide sequence ID" value="NZ_VDFQ02000006.1"/>
</dbReference>
<protein>
    <submittedName>
        <fullName evidence="2">Nuclear transport factor 2 family protein</fullName>
    </submittedName>
</protein>
<dbReference type="InterPro" id="IPR032710">
    <property type="entry name" value="NTF2-like_dom_sf"/>
</dbReference>
<name>A0A5Q6RP76_9ACTN</name>
<sequence>MTQSTATSYDTLLSDYLAFWNETDADLRATIAERTFAPGVTYVDPQAEVSGREALSELVGAVHQQLPGARFSPGDLVDGHHDVLRFTWNLGPEGAPDTIVGADVALLTPEGRMSHIVGFIDRAPRA</sequence>
<comment type="caution">
    <text evidence="2">The sequence shown here is derived from an EMBL/GenBank/DDBJ whole genome shotgun (WGS) entry which is preliminary data.</text>
</comment>
<dbReference type="EMBL" id="VDFQ02000006">
    <property type="protein sequence ID" value="KAA1419863.1"/>
    <property type="molecule type" value="Genomic_DNA"/>
</dbReference>
<dbReference type="Gene3D" id="3.10.450.50">
    <property type="match status" value="1"/>
</dbReference>
<dbReference type="InterPro" id="IPR037401">
    <property type="entry name" value="SnoaL-like"/>
</dbReference>
<dbReference type="Pfam" id="PF12680">
    <property type="entry name" value="SnoaL_2"/>
    <property type="match status" value="1"/>
</dbReference>
<dbReference type="Proteomes" id="UP000307768">
    <property type="component" value="Unassembled WGS sequence"/>
</dbReference>
<dbReference type="OrthoDB" id="9808719at2"/>